<dbReference type="PANTHER" id="PTHR42781:SF4">
    <property type="entry name" value="SPERMIDINE_PUTRESCINE IMPORT ATP-BINDING PROTEIN POTA"/>
    <property type="match status" value="1"/>
</dbReference>
<keyword evidence="2" id="KW-0547">Nucleotide-binding</keyword>
<sequence length="355" mass="38935">MLRVDRLVKRYNKVAAVDNISFEVVAGETVALLGPSGCGKTTTLRMIAGFANPDAGIVSIADQDVTPLRPYERNIGILFQDYALFPHMTVRDNVAFGPQHRGVPKAEIPERVDKYLDLVGMAAMADRYPTTLSGGQQQRVALARAMATEPGIILLDEPLSALDAKLRERLRIELKQILKTVNAAAIVVTHDQDEALSLADRVLIMSEGRILQNASPSEVYHKPINRFVAEFVGRSNWLGGHVETSGGVSTLMGKGGISFVLPPHIPKEPDLNFFLRPESILISKAPPEHNNDNRVYCEGTVLSKMFLGQDTEVIAKIGDDLELTLLTRKSLDGDFSVGERVFLSFDKANLGYVND</sequence>
<gene>
    <name evidence="5" type="ORF">N7U68_04305</name>
</gene>
<protein>
    <submittedName>
        <fullName evidence="5">ABC transporter ATP-binding protein</fullName>
    </submittedName>
</protein>
<dbReference type="Gene3D" id="3.40.50.300">
    <property type="entry name" value="P-loop containing nucleotide triphosphate hydrolases"/>
    <property type="match status" value="1"/>
</dbReference>
<name>A0ABY6DCR7_9RHOB</name>
<evidence type="ECO:0000256" key="3">
    <source>
        <dbReference type="ARBA" id="ARBA00022840"/>
    </source>
</evidence>
<dbReference type="PANTHER" id="PTHR42781">
    <property type="entry name" value="SPERMIDINE/PUTRESCINE IMPORT ATP-BINDING PROTEIN POTA"/>
    <property type="match status" value="1"/>
</dbReference>
<dbReference type="SUPFAM" id="SSF52540">
    <property type="entry name" value="P-loop containing nucleoside triphosphate hydrolases"/>
    <property type="match status" value="1"/>
</dbReference>
<keyword evidence="3 5" id="KW-0067">ATP-binding</keyword>
<dbReference type="Pfam" id="PF08402">
    <property type="entry name" value="TOBE_2"/>
    <property type="match status" value="1"/>
</dbReference>
<evidence type="ECO:0000256" key="2">
    <source>
        <dbReference type="ARBA" id="ARBA00022741"/>
    </source>
</evidence>
<evidence type="ECO:0000259" key="4">
    <source>
        <dbReference type="PROSITE" id="PS50893"/>
    </source>
</evidence>
<evidence type="ECO:0000313" key="6">
    <source>
        <dbReference type="Proteomes" id="UP001064087"/>
    </source>
</evidence>
<dbReference type="EMBL" id="CP106738">
    <property type="protein sequence ID" value="UXX83888.1"/>
    <property type="molecule type" value="Genomic_DNA"/>
</dbReference>
<dbReference type="InterPro" id="IPR017871">
    <property type="entry name" value="ABC_transporter-like_CS"/>
</dbReference>
<organism evidence="5 6">
    <name type="scientific">Roseovarius pelagicus</name>
    <dbReference type="NCBI Taxonomy" id="2980108"/>
    <lineage>
        <taxon>Bacteria</taxon>
        <taxon>Pseudomonadati</taxon>
        <taxon>Pseudomonadota</taxon>
        <taxon>Alphaproteobacteria</taxon>
        <taxon>Rhodobacterales</taxon>
        <taxon>Roseobacteraceae</taxon>
        <taxon>Roseovarius</taxon>
    </lineage>
</organism>
<dbReference type="Pfam" id="PF00005">
    <property type="entry name" value="ABC_tran"/>
    <property type="match status" value="1"/>
</dbReference>
<dbReference type="InterPro" id="IPR003439">
    <property type="entry name" value="ABC_transporter-like_ATP-bd"/>
</dbReference>
<dbReference type="GO" id="GO:0005524">
    <property type="term" value="F:ATP binding"/>
    <property type="evidence" value="ECO:0007669"/>
    <property type="project" value="UniProtKB-KW"/>
</dbReference>
<keyword evidence="1" id="KW-0813">Transport</keyword>
<dbReference type="InterPro" id="IPR050093">
    <property type="entry name" value="ABC_SmlMolc_Importer"/>
</dbReference>
<accession>A0ABY6DCR7</accession>
<dbReference type="InterPro" id="IPR008995">
    <property type="entry name" value="Mo/tungstate-bd_C_term_dom"/>
</dbReference>
<dbReference type="RefSeq" id="WP_263048348.1">
    <property type="nucleotide sequence ID" value="NZ_CP106738.1"/>
</dbReference>
<dbReference type="Proteomes" id="UP001064087">
    <property type="component" value="Chromosome"/>
</dbReference>
<dbReference type="Gene3D" id="2.40.50.100">
    <property type="match status" value="1"/>
</dbReference>
<dbReference type="InterPro" id="IPR027417">
    <property type="entry name" value="P-loop_NTPase"/>
</dbReference>
<evidence type="ECO:0000313" key="5">
    <source>
        <dbReference type="EMBL" id="UXX83888.1"/>
    </source>
</evidence>
<dbReference type="PROSITE" id="PS50893">
    <property type="entry name" value="ABC_TRANSPORTER_2"/>
    <property type="match status" value="1"/>
</dbReference>
<evidence type="ECO:0000256" key="1">
    <source>
        <dbReference type="ARBA" id="ARBA00022448"/>
    </source>
</evidence>
<proteinExistence type="predicted"/>
<dbReference type="SMART" id="SM00382">
    <property type="entry name" value="AAA"/>
    <property type="match status" value="1"/>
</dbReference>
<dbReference type="PROSITE" id="PS00211">
    <property type="entry name" value="ABC_TRANSPORTER_1"/>
    <property type="match status" value="1"/>
</dbReference>
<reference evidence="5" key="1">
    <citation type="submission" date="2022-10" db="EMBL/GenBank/DDBJ databases">
        <title>Roseovarius pelagicus sp. nov., isolated from Arctic seawater.</title>
        <authorList>
            <person name="Hong Y.W."/>
            <person name="Hwang C.Y."/>
        </authorList>
    </citation>
    <scope>NUCLEOTIDE SEQUENCE</scope>
    <source>
        <strain evidence="5">HL-MP18</strain>
    </source>
</reference>
<keyword evidence="6" id="KW-1185">Reference proteome</keyword>
<dbReference type="SUPFAM" id="SSF50331">
    <property type="entry name" value="MOP-like"/>
    <property type="match status" value="1"/>
</dbReference>
<dbReference type="InterPro" id="IPR013611">
    <property type="entry name" value="Transp-assoc_OB_typ2"/>
</dbReference>
<feature type="domain" description="ABC transporter" evidence="4">
    <location>
        <begin position="2"/>
        <end position="232"/>
    </location>
</feature>
<dbReference type="InterPro" id="IPR003593">
    <property type="entry name" value="AAA+_ATPase"/>
</dbReference>